<evidence type="ECO:0000256" key="4">
    <source>
        <dbReference type="ARBA" id="ARBA00022679"/>
    </source>
</evidence>
<evidence type="ECO:0000313" key="12">
    <source>
        <dbReference type="Proteomes" id="UP001328107"/>
    </source>
</evidence>
<evidence type="ECO:0000256" key="3">
    <source>
        <dbReference type="ARBA" id="ARBA00022676"/>
    </source>
</evidence>
<feature type="transmembrane region" description="Helical" evidence="10">
    <location>
        <begin position="7"/>
        <end position="31"/>
    </location>
</feature>
<evidence type="ECO:0000256" key="6">
    <source>
        <dbReference type="ARBA" id="ARBA00022968"/>
    </source>
</evidence>
<dbReference type="Proteomes" id="UP001328107">
    <property type="component" value="Unassembled WGS sequence"/>
</dbReference>
<dbReference type="InterPro" id="IPR002659">
    <property type="entry name" value="Glyco_trans_31"/>
</dbReference>
<evidence type="ECO:0000256" key="2">
    <source>
        <dbReference type="ARBA" id="ARBA00008661"/>
    </source>
</evidence>
<keyword evidence="8 10" id="KW-0333">Golgi apparatus</keyword>
<dbReference type="PANTHER" id="PTHR11214:SF391">
    <property type="entry name" value="BETA-1,3-GALACTOSYLTRANSFERASE BRE-2-RELATED"/>
    <property type="match status" value="1"/>
</dbReference>
<reference evidence="12" key="1">
    <citation type="submission" date="2022-10" db="EMBL/GenBank/DDBJ databases">
        <title>Genome assembly of Pristionchus species.</title>
        <authorList>
            <person name="Yoshida K."/>
            <person name="Sommer R.J."/>
        </authorList>
    </citation>
    <scope>NUCLEOTIDE SEQUENCE [LARGE SCALE GENOMIC DNA]</scope>
    <source>
        <strain evidence="12">RS5460</strain>
    </source>
</reference>
<protein>
    <recommendedName>
        <fullName evidence="10">Hexosyltransferase</fullName>
        <ecNumber evidence="10">2.4.1.-</ecNumber>
    </recommendedName>
</protein>
<keyword evidence="4" id="KW-0808">Transferase</keyword>
<dbReference type="PANTHER" id="PTHR11214">
    <property type="entry name" value="BETA-1,3-N-ACETYLGLUCOSAMINYLTRANSFERASE"/>
    <property type="match status" value="1"/>
</dbReference>
<comment type="subcellular location">
    <subcellularLocation>
        <location evidence="1 10">Golgi apparatus membrane</location>
        <topology evidence="1 10">Single-pass type II membrane protein</topology>
    </subcellularLocation>
</comment>
<dbReference type="GO" id="GO:0006493">
    <property type="term" value="P:protein O-linked glycosylation"/>
    <property type="evidence" value="ECO:0007669"/>
    <property type="project" value="TreeGrafter"/>
</dbReference>
<dbReference type="EC" id="2.4.1.-" evidence="10"/>
<evidence type="ECO:0000256" key="10">
    <source>
        <dbReference type="RuleBase" id="RU363063"/>
    </source>
</evidence>
<comment type="similarity">
    <text evidence="2 10">Belongs to the glycosyltransferase 31 family.</text>
</comment>
<dbReference type="AlphaFoldDB" id="A0AAN5C8J8"/>
<keyword evidence="6 10" id="KW-0735">Signal-anchor</keyword>
<keyword evidence="9 10" id="KW-0472">Membrane</keyword>
<evidence type="ECO:0000256" key="9">
    <source>
        <dbReference type="ARBA" id="ARBA00023136"/>
    </source>
</evidence>
<evidence type="ECO:0000256" key="7">
    <source>
        <dbReference type="ARBA" id="ARBA00022989"/>
    </source>
</evidence>
<dbReference type="EMBL" id="BTRK01000001">
    <property type="protein sequence ID" value="GMR33887.1"/>
    <property type="molecule type" value="Genomic_DNA"/>
</dbReference>
<feature type="non-terminal residue" evidence="11">
    <location>
        <position position="1"/>
    </location>
</feature>
<dbReference type="InterPro" id="IPR029044">
    <property type="entry name" value="Nucleotide-diphossugar_trans"/>
</dbReference>
<dbReference type="Pfam" id="PF01762">
    <property type="entry name" value="Galactosyl_T"/>
    <property type="match status" value="1"/>
</dbReference>
<evidence type="ECO:0000256" key="1">
    <source>
        <dbReference type="ARBA" id="ARBA00004323"/>
    </source>
</evidence>
<evidence type="ECO:0000256" key="8">
    <source>
        <dbReference type="ARBA" id="ARBA00023034"/>
    </source>
</evidence>
<dbReference type="SUPFAM" id="SSF53448">
    <property type="entry name" value="Nucleotide-diphospho-sugar transferases"/>
    <property type="match status" value="1"/>
</dbReference>
<evidence type="ECO:0000313" key="11">
    <source>
        <dbReference type="EMBL" id="GMR33887.1"/>
    </source>
</evidence>
<evidence type="ECO:0000256" key="5">
    <source>
        <dbReference type="ARBA" id="ARBA00022692"/>
    </source>
</evidence>
<keyword evidence="12" id="KW-1185">Reference proteome</keyword>
<sequence>FFHVRGLACNAFLIICVIVIWTILVTGWFGLSLTEPAYAQLPPARRVPIRAWSKKGTNETIHFKDAPFSFRILQFPEALTSLCASGNLTFLAVVQTSPASVVTRNAIRETWADPKAVRSLKSGSARVVFLIGDGGKASKALLSEIKEKKDIILVDTEETYKNLAFKTAITLFISHTHCPTPFLLKIDQDVAFAVDRFLSQVGSAFHVDHSSIYCRVRYRTQPYRQKYSRWYVSEQQYSASNYPQYCAGPAYVLTAHAVDAVMRKLPEFELIKVEDVFFTGLVASASGVRRVGMQAKFKTEYWKLSFSSTDCSGLVLAIHNLKTEQEIGSAWAFLTRNC</sequence>
<organism evidence="11 12">
    <name type="scientific">Pristionchus mayeri</name>
    <dbReference type="NCBI Taxonomy" id="1317129"/>
    <lineage>
        <taxon>Eukaryota</taxon>
        <taxon>Metazoa</taxon>
        <taxon>Ecdysozoa</taxon>
        <taxon>Nematoda</taxon>
        <taxon>Chromadorea</taxon>
        <taxon>Rhabditida</taxon>
        <taxon>Rhabditina</taxon>
        <taxon>Diplogasteromorpha</taxon>
        <taxon>Diplogasteroidea</taxon>
        <taxon>Neodiplogasteridae</taxon>
        <taxon>Pristionchus</taxon>
    </lineage>
</organism>
<dbReference type="GO" id="GO:0016758">
    <property type="term" value="F:hexosyltransferase activity"/>
    <property type="evidence" value="ECO:0007669"/>
    <property type="project" value="InterPro"/>
</dbReference>
<accession>A0AAN5C8J8</accession>
<proteinExistence type="inferred from homology"/>
<keyword evidence="7 10" id="KW-1133">Transmembrane helix</keyword>
<name>A0AAN5C8J8_9BILA</name>
<keyword evidence="3 10" id="KW-0328">Glycosyltransferase</keyword>
<keyword evidence="5 10" id="KW-0812">Transmembrane</keyword>
<comment type="caution">
    <text evidence="11">The sequence shown here is derived from an EMBL/GenBank/DDBJ whole genome shotgun (WGS) entry which is preliminary data.</text>
</comment>
<dbReference type="GO" id="GO:0000139">
    <property type="term" value="C:Golgi membrane"/>
    <property type="evidence" value="ECO:0007669"/>
    <property type="project" value="UniProtKB-SubCell"/>
</dbReference>
<gene>
    <name evidence="11" type="ORF">PMAYCL1PPCAC_04082</name>
</gene>